<dbReference type="Proteomes" id="UP000295063">
    <property type="component" value="Unassembled WGS sequence"/>
</dbReference>
<dbReference type="OrthoDB" id="9769453at2"/>
<dbReference type="RefSeq" id="WP_132077023.1">
    <property type="nucleotide sequence ID" value="NZ_SLUI01000003.1"/>
</dbReference>
<dbReference type="AlphaFoldDB" id="A0A4R1Q1E8"/>
<evidence type="ECO:0000313" key="1">
    <source>
        <dbReference type="EMBL" id="TCL38764.1"/>
    </source>
</evidence>
<gene>
    <name evidence="1" type="ORF">EV210_103244</name>
</gene>
<organism evidence="1 2">
    <name type="scientific">Anaerospora hongkongensis</name>
    <dbReference type="NCBI Taxonomy" id="244830"/>
    <lineage>
        <taxon>Bacteria</taxon>
        <taxon>Bacillati</taxon>
        <taxon>Bacillota</taxon>
        <taxon>Negativicutes</taxon>
        <taxon>Selenomonadales</taxon>
        <taxon>Sporomusaceae</taxon>
        <taxon>Anaerospora</taxon>
    </lineage>
</organism>
<accession>A0A4R1Q1E8</accession>
<reference evidence="1 2" key="1">
    <citation type="submission" date="2019-03" db="EMBL/GenBank/DDBJ databases">
        <title>Genomic Encyclopedia of Type Strains, Phase IV (KMG-IV): sequencing the most valuable type-strain genomes for metagenomic binning, comparative biology and taxonomic classification.</title>
        <authorList>
            <person name="Goeker M."/>
        </authorList>
    </citation>
    <scope>NUCLEOTIDE SEQUENCE [LARGE SCALE GENOMIC DNA]</scope>
    <source>
        <strain evidence="1 2">DSM 15969</strain>
    </source>
</reference>
<sequence length="467" mass="49875">MKPVLLIDFGSTYTKITAVDVESETVLGTARGITTVTTDITQGLNEALEQLFLQTGKLEFGRVLGCSSAAGGLKMVAVGLVPELTAEAAKRAALGAGAKVLGVFCHELSEYEVADIKALQPDIILLAGGTDGGNKQVILHNAHMLSQLGLDVPFVVAGNKSVTPAVVRILSETMSEVVYAENVMPRLNELNIESARQMIRSIFLKKIVEAKGLHKANKLVDRMVMPTPAAVLKAAELISRGSAGEPGLGDIIVVDIGGATTDIYSIAKGDPTQSSVTLHGLPEPEAKRTVEGDLGMRYSAAPLVKAARAAAIARWAGTEEQTVIDYAAQVEANIEYLPQTPEEEQVEIAMARACTALGIDRHTGYLETYFTPFGTAYSQVGKDLTEVKTVIGTGGVIINNRYPASVLQGVVFDEANPQVLKPRNPEYRIDESYIMAAMGLLGEEYPDTAVRMMKKYIVGGNKRGTEK</sequence>
<dbReference type="InterPro" id="IPR006230">
    <property type="entry name" value="MutL"/>
</dbReference>
<comment type="caution">
    <text evidence="1">The sequence shown here is derived from an EMBL/GenBank/DDBJ whole genome shotgun (WGS) entry which is preliminary data.</text>
</comment>
<name>A0A4R1Q1E8_9FIRM</name>
<dbReference type="EMBL" id="SLUI01000003">
    <property type="protein sequence ID" value="TCL38764.1"/>
    <property type="molecule type" value="Genomic_DNA"/>
</dbReference>
<protein>
    <submittedName>
        <fullName evidence="1">Uncharacterized protein (TIGR01319 family)</fullName>
    </submittedName>
</protein>
<dbReference type="SUPFAM" id="SSF53067">
    <property type="entry name" value="Actin-like ATPase domain"/>
    <property type="match status" value="1"/>
</dbReference>
<dbReference type="InterPro" id="IPR043129">
    <property type="entry name" value="ATPase_NBD"/>
</dbReference>
<evidence type="ECO:0000313" key="2">
    <source>
        <dbReference type="Proteomes" id="UP000295063"/>
    </source>
</evidence>
<keyword evidence="2" id="KW-1185">Reference proteome</keyword>
<dbReference type="PIRSF" id="PIRSF004729">
    <property type="entry name" value="MutL"/>
    <property type="match status" value="1"/>
</dbReference>
<dbReference type="NCBIfam" id="NF040745">
    <property type="entry name" value="accessory_GlmL"/>
    <property type="match status" value="1"/>
</dbReference>
<proteinExistence type="predicted"/>
<dbReference type="Pfam" id="PF13941">
    <property type="entry name" value="MutL"/>
    <property type="match status" value="1"/>
</dbReference>
<dbReference type="NCBIfam" id="TIGR01319">
    <property type="entry name" value="glmL_fam"/>
    <property type="match status" value="1"/>
</dbReference>